<keyword evidence="9" id="KW-0735">Signal-anchor</keyword>
<feature type="transmembrane region" description="Helical" evidence="23">
    <location>
        <begin position="205"/>
        <end position="229"/>
    </location>
</feature>
<evidence type="ECO:0000313" key="25">
    <source>
        <dbReference type="Proteomes" id="UP000805418"/>
    </source>
</evidence>
<keyword evidence="15" id="KW-0325">Glycoprotein</keyword>
<keyword evidence="7 23" id="KW-0812">Transmembrane</keyword>
<evidence type="ECO:0000256" key="5">
    <source>
        <dbReference type="ARBA" id="ARBA00022538"/>
    </source>
</evidence>
<name>A0A8I3PX58_CANLF</name>
<feature type="region of interest" description="Disordered" evidence="22">
    <location>
        <begin position="1"/>
        <end position="133"/>
    </location>
</feature>
<feature type="transmembrane region" description="Helical" evidence="23">
    <location>
        <begin position="141"/>
        <end position="163"/>
    </location>
</feature>
<evidence type="ECO:0000256" key="6">
    <source>
        <dbReference type="ARBA" id="ARBA00022607"/>
    </source>
</evidence>
<keyword evidence="11" id="KW-0915">Sodium</keyword>
<reference evidence="24" key="2">
    <citation type="submission" date="2025-08" db="UniProtKB">
        <authorList>
            <consortium name="Ensembl"/>
        </authorList>
    </citation>
    <scope>IDENTIFICATION</scope>
    <source>
        <strain evidence="24">Boxer</strain>
    </source>
</reference>
<evidence type="ECO:0000256" key="15">
    <source>
        <dbReference type="ARBA" id="ARBA00023180"/>
    </source>
</evidence>
<keyword evidence="8" id="KW-0630">Potassium</keyword>
<reference evidence="24" key="1">
    <citation type="submission" date="2020-03" db="EMBL/GenBank/DDBJ databases">
        <title>Long-read based genome assembly of a Labrador retriever dog.</title>
        <authorList>
            <person name="Eory L."/>
            <person name="Zhang W."/>
            <person name="Schoenebeck J."/>
        </authorList>
    </citation>
    <scope>NUCLEOTIDE SEQUENCE [LARGE SCALE GENOMIC DNA]</scope>
    <source>
        <strain evidence="24">Labrador retriever</strain>
    </source>
</reference>
<dbReference type="Gene3D" id="2.60.40.1660">
    <property type="entry name" value="Na, k-atpase alpha subunit"/>
    <property type="match status" value="1"/>
</dbReference>
<dbReference type="GO" id="GO:0005890">
    <property type="term" value="C:sodium:potassium-exchanging ATPase complex"/>
    <property type="evidence" value="ECO:0007669"/>
    <property type="project" value="InterPro"/>
</dbReference>
<evidence type="ECO:0000256" key="22">
    <source>
        <dbReference type="SAM" id="MobiDB-lite"/>
    </source>
</evidence>
<keyword evidence="16" id="KW-0739">Sodium transport</keyword>
<dbReference type="InterPro" id="IPR038702">
    <property type="entry name" value="Na/K_ATPase_sub_beta_sf"/>
</dbReference>
<keyword evidence="3" id="KW-0813">Transport</keyword>
<accession>A0A8I3PX58</accession>
<comment type="subunit">
    <text evidence="19">The sodium/potassium-transporting ATPase is composed of a catalytic alpha subunit, an auxiliary non-catalytic beta subunit and an additional regulatory subunit. Interacts with catalytic alpha subunit ATP12A.</text>
</comment>
<dbReference type="GO" id="GO:0006813">
    <property type="term" value="P:potassium ion transport"/>
    <property type="evidence" value="ECO:0007669"/>
    <property type="project" value="UniProtKB-KW"/>
</dbReference>
<dbReference type="PANTHER" id="PTHR11523:SF47">
    <property type="entry name" value="SODIUM_POTASSIUM-TRANSPORTING ATPASE SUBUNIT BETA-3"/>
    <property type="match status" value="1"/>
</dbReference>
<dbReference type="GO" id="GO:0016324">
    <property type="term" value="C:apical plasma membrane"/>
    <property type="evidence" value="ECO:0007669"/>
    <property type="project" value="UniProtKB-SubCell"/>
</dbReference>
<evidence type="ECO:0000256" key="13">
    <source>
        <dbReference type="ARBA" id="ARBA00023136"/>
    </source>
</evidence>
<keyword evidence="14" id="KW-1015">Disulfide bond</keyword>
<evidence type="ECO:0000256" key="10">
    <source>
        <dbReference type="ARBA" id="ARBA00022989"/>
    </source>
</evidence>
<keyword evidence="12" id="KW-0406">Ion transport</keyword>
<keyword evidence="13 23" id="KW-0472">Membrane</keyword>
<evidence type="ECO:0000256" key="7">
    <source>
        <dbReference type="ARBA" id="ARBA00022692"/>
    </source>
</evidence>
<keyword evidence="10 23" id="KW-1133">Transmembrane helix</keyword>
<feature type="compositionally biased region" description="Pro residues" evidence="22">
    <location>
        <begin position="20"/>
        <end position="34"/>
    </location>
</feature>
<dbReference type="GeneTree" id="ENSGT01030000234579"/>
<keyword evidence="5" id="KW-0633">Potassium transport</keyword>
<dbReference type="Gene3D" id="1.20.5.170">
    <property type="match status" value="1"/>
</dbReference>
<dbReference type="PROSITE" id="PS00390">
    <property type="entry name" value="ATPASE_NA_K_BETA_1"/>
    <property type="match status" value="1"/>
</dbReference>
<gene>
    <name evidence="24" type="primary">ATP1B3</name>
</gene>
<dbReference type="GO" id="GO:0016323">
    <property type="term" value="C:basolateral plasma membrane"/>
    <property type="evidence" value="ECO:0007669"/>
    <property type="project" value="UniProtKB-SubCell"/>
</dbReference>
<evidence type="ECO:0000256" key="8">
    <source>
        <dbReference type="ARBA" id="ARBA00022958"/>
    </source>
</evidence>
<evidence type="ECO:0000256" key="3">
    <source>
        <dbReference type="ARBA" id="ARBA00022448"/>
    </source>
</evidence>
<evidence type="ECO:0000256" key="16">
    <source>
        <dbReference type="ARBA" id="ARBA00023201"/>
    </source>
</evidence>
<dbReference type="AlphaFoldDB" id="A0A8I3PX58"/>
<keyword evidence="25" id="KW-1185">Reference proteome</keyword>
<feature type="compositionally biased region" description="Basic and acidic residues" evidence="22">
    <location>
        <begin position="98"/>
        <end position="109"/>
    </location>
</feature>
<protein>
    <recommendedName>
        <fullName evidence="20">Sodium/potassium-transporting ATPase subunit beta-3</fullName>
    </recommendedName>
    <alternativeName>
        <fullName evidence="21">Sodium/potassium-dependent ATPase subunit beta-3</fullName>
    </alternativeName>
</protein>
<feature type="compositionally biased region" description="Low complexity" evidence="22">
    <location>
        <begin position="88"/>
        <end position="97"/>
    </location>
</feature>
<evidence type="ECO:0000256" key="18">
    <source>
        <dbReference type="ARBA" id="ARBA00037810"/>
    </source>
</evidence>
<evidence type="ECO:0000256" key="21">
    <source>
        <dbReference type="ARBA" id="ARBA00041459"/>
    </source>
</evidence>
<dbReference type="PANTHER" id="PTHR11523">
    <property type="entry name" value="SODIUM/POTASSIUM-DEPENDENT ATPASE BETA SUBUNIT"/>
    <property type="match status" value="1"/>
</dbReference>
<evidence type="ECO:0000256" key="11">
    <source>
        <dbReference type="ARBA" id="ARBA00023053"/>
    </source>
</evidence>
<feature type="compositionally biased region" description="Gly residues" evidence="22">
    <location>
        <begin position="75"/>
        <end position="87"/>
    </location>
</feature>
<evidence type="ECO:0000256" key="19">
    <source>
        <dbReference type="ARBA" id="ARBA00038625"/>
    </source>
</evidence>
<dbReference type="Pfam" id="PF00287">
    <property type="entry name" value="Na_K-ATPase"/>
    <property type="match status" value="2"/>
</dbReference>
<evidence type="ECO:0000256" key="23">
    <source>
        <dbReference type="SAM" id="Phobius"/>
    </source>
</evidence>
<feature type="compositionally biased region" description="Gly residues" evidence="22">
    <location>
        <begin position="40"/>
        <end position="52"/>
    </location>
</feature>
<evidence type="ECO:0000256" key="1">
    <source>
        <dbReference type="ARBA" id="ARBA00004655"/>
    </source>
</evidence>
<evidence type="ECO:0000256" key="2">
    <source>
        <dbReference type="ARBA" id="ARBA00005876"/>
    </source>
</evidence>
<comment type="subcellular location">
    <subcellularLocation>
        <location evidence="1">Apical cell membrane</location>
        <topology evidence="1">Single-pass type II membrane protein</topology>
    </subcellularLocation>
    <subcellularLocation>
        <location evidence="18">Basolateral cell membrane</location>
        <topology evidence="18">Single-pass type II membrane protein</topology>
    </subcellularLocation>
</comment>
<comment type="similarity">
    <text evidence="2">Belongs to the X(+)/potassium ATPases subunit beta family.</text>
</comment>
<sequence>MCGFCFPGPGHRDPGRHPRAAPPGRHPPGRPPGRPRSRAGGAGREARGGGAAARGAGPRRGGRSFLAETGRAGRRAGGSGGGDGGAGRAARGLAAARGDVRLPRPERPPGSRGAVGSSAHRSEEVSSAVRLPPPEPGRASALLAAAAAAASASAPAAAAPLAVRAHTMTKKEKKSFNQSLAEWKLFIYNPTTGEFLGRTAKSWGLILLFYLVFYGFLAALFSFTMWAMLQTLNDEVPKYRDQIPSPAYESEEQKNLTACSDGALFEQKGPVYSACQFPLPLLQACSGVDDPDFGYSRGSPCVLVKMNRIIGLKPQGMPRIECTSKSENTATLSTYPFNGVIDLKYFPYYGKKLHVSYLQPLVAVQVSFNATSSTTNEVTVECKIDGSPNLKNQDDRDKFLGRVVFKVIARA</sequence>
<proteinExistence type="inferred from homology"/>
<dbReference type="FunFam" id="1.20.5.170:FF:000068">
    <property type="entry name" value="Sodium/potassium-transporting ATPase subunit beta"/>
    <property type="match status" value="1"/>
</dbReference>
<dbReference type="OrthoDB" id="5912413at2759"/>
<organism evidence="24 25">
    <name type="scientific">Canis lupus familiaris</name>
    <name type="common">Dog</name>
    <name type="synonym">Canis familiaris</name>
    <dbReference type="NCBI Taxonomy" id="9615"/>
    <lineage>
        <taxon>Eukaryota</taxon>
        <taxon>Metazoa</taxon>
        <taxon>Chordata</taxon>
        <taxon>Craniata</taxon>
        <taxon>Vertebrata</taxon>
        <taxon>Euteleostomi</taxon>
        <taxon>Mammalia</taxon>
        <taxon>Eutheria</taxon>
        <taxon>Laurasiatheria</taxon>
        <taxon>Carnivora</taxon>
        <taxon>Caniformia</taxon>
        <taxon>Canidae</taxon>
        <taxon>Canis</taxon>
    </lineage>
</organism>
<evidence type="ECO:0000256" key="14">
    <source>
        <dbReference type="ARBA" id="ARBA00023157"/>
    </source>
</evidence>
<dbReference type="Proteomes" id="UP000805418">
    <property type="component" value="Chromosome 23"/>
</dbReference>
<keyword evidence="4" id="KW-1003">Cell membrane</keyword>
<reference evidence="24" key="3">
    <citation type="submission" date="2025-09" db="UniProtKB">
        <authorList>
            <consortium name="Ensembl"/>
        </authorList>
    </citation>
    <scope>IDENTIFICATION</scope>
    <source>
        <strain evidence="24">Boxer</strain>
    </source>
</reference>
<evidence type="ECO:0000256" key="20">
    <source>
        <dbReference type="ARBA" id="ARBA00041204"/>
    </source>
</evidence>
<evidence type="ECO:0000313" key="24">
    <source>
        <dbReference type="Ensembl" id="ENSCAFP00845039157.1"/>
    </source>
</evidence>
<comment type="function">
    <text evidence="17">This is the non-catalytic component of the active enzyme, which catalyzes the hydrolysis of ATP coupled with the exchange of Na(+) and K(+) ions across the plasma membrane. The exact function of the beta-3 subunit is not known.</text>
</comment>
<evidence type="ECO:0000256" key="4">
    <source>
        <dbReference type="ARBA" id="ARBA00022475"/>
    </source>
</evidence>
<keyword evidence="6" id="KW-0740">Sodium/potassium transport</keyword>
<dbReference type="InterPro" id="IPR000402">
    <property type="entry name" value="Na/K_ATPase_sub_beta"/>
</dbReference>
<dbReference type="GO" id="GO:0006814">
    <property type="term" value="P:sodium ion transport"/>
    <property type="evidence" value="ECO:0007669"/>
    <property type="project" value="UniProtKB-KW"/>
</dbReference>
<evidence type="ECO:0000256" key="9">
    <source>
        <dbReference type="ARBA" id="ARBA00022968"/>
    </source>
</evidence>
<dbReference type="Ensembl" id="ENSCAFT00845049933.1">
    <property type="protein sequence ID" value="ENSCAFP00845039157.1"/>
    <property type="gene ID" value="ENSCAFG00845028285.1"/>
</dbReference>
<evidence type="ECO:0000256" key="12">
    <source>
        <dbReference type="ARBA" id="ARBA00023065"/>
    </source>
</evidence>
<evidence type="ECO:0000256" key="17">
    <source>
        <dbReference type="ARBA" id="ARBA00037667"/>
    </source>
</evidence>